<dbReference type="Proteomes" id="UP000762110">
    <property type="component" value="Unassembled WGS sequence"/>
</dbReference>
<evidence type="ECO:0000313" key="2">
    <source>
        <dbReference type="Proteomes" id="UP000762110"/>
    </source>
</evidence>
<proteinExistence type="predicted"/>
<dbReference type="RefSeq" id="WP_173269287.1">
    <property type="nucleotide sequence ID" value="NZ_JABMKV010000001.1"/>
</dbReference>
<dbReference type="EMBL" id="JABMKV010000001">
    <property type="protein sequence ID" value="NQX31005.1"/>
    <property type="molecule type" value="Genomic_DNA"/>
</dbReference>
<organism evidence="1 2">
    <name type="scientific">Pedobacter boryungensis</name>
    <dbReference type="NCBI Taxonomy" id="869962"/>
    <lineage>
        <taxon>Bacteria</taxon>
        <taxon>Pseudomonadati</taxon>
        <taxon>Bacteroidota</taxon>
        <taxon>Sphingobacteriia</taxon>
        <taxon>Sphingobacteriales</taxon>
        <taxon>Sphingobacteriaceae</taxon>
        <taxon>Pedobacter</taxon>
    </lineage>
</organism>
<sequence length="208" mass="23216">MKNYYNAESNLRSYKSITLFFLVLTGLLCAQITKAQSPYKVEGDSQIKISIDSSQNVMSALSAEGNFIIKDGMLDEINSFELDLPIATNNSKNNTVDKEGISFKLTHVMILPMMKMIHAVGILNVGGVSTRTDLEFNFVMNNDESITLSGYKSIKLSDYHKEPNFALASLAKNNEVNLNMNLIFKSNQFYSNNTIVNNSKMTIISARD</sequence>
<keyword evidence="2" id="KW-1185">Reference proteome</keyword>
<evidence type="ECO:0008006" key="3">
    <source>
        <dbReference type="Google" id="ProtNLM"/>
    </source>
</evidence>
<comment type="caution">
    <text evidence="1">The sequence shown here is derived from an EMBL/GenBank/DDBJ whole genome shotgun (WGS) entry which is preliminary data.</text>
</comment>
<accession>A0ABX2DAL1</accession>
<evidence type="ECO:0000313" key="1">
    <source>
        <dbReference type="EMBL" id="NQX31005.1"/>
    </source>
</evidence>
<name>A0ABX2DAL1_9SPHI</name>
<reference evidence="1 2" key="1">
    <citation type="submission" date="2020-05" db="EMBL/GenBank/DDBJ databases">
        <title>Description of Pedobacter foliorum sp. nov.</title>
        <authorList>
            <person name="Qi S."/>
            <person name="Carlier A."/>
            <person name="Cnockaert M."/>
            <person name="Vandamme P."/>
        </authorList>
    </citation>
    <scope>NUCLEOTIDE SEQUENCE [LARGE SCALE GENOMIC DNA]</scope>
    <source>
        <strain evidence="1 2">LMG 31300</strain>
    </source>
</reference>
<gene>
    <name evidence="1" type="ORF">HQN85_04685</name>
</gene>
<protein>
    <recommendedName>
        <fullName evidence="3">YceI-like domain-containing protein</fullName>
    </recommendedName>
</protein>